<dbReference type="Pfam" id="PF13472">
    <property type="entry name" value="Lipase_GDSL_2"/>
    <property type="match status" value="1"/>
</dbReference>
<dbReference type="InterPro" id="IPR045136">
    <property type="entry name" value="Iah1-like"/>
</dbReference>
<dbReference type="PANTHER" id="PTHR14209">
    <property type="entry name" value="ISOAMYL ACETATE-HYDROLYZING ESTERASE 1"/>
    <property type="match status" value="1"/>
</dbReference>
<feature type="domain" description="SGNH hydrolase-type esterase" evidence="1">
    <location>
        <begin position="11"/>
        <end position="198"/>
    </location>
</feature>
<evidence type="ECO:0000259" key="1">
    <source>
        <dbReference type="Pfam" id="PF13472"/>
    </source>
</evidence>
<dbReference type="Gene3D" id="3.40.50.1110">
    <property type="entry name" value="SGNH hydrolase"/>
    <property type="match status" value="1"/>
</dbReference>
<name>A0ABS2G840_9FIRM</name>
<keyword evidence="3" id="KW-1185">Reference proteome</keyword>
<reference evidence="2 3" key="1">
    <citation type="journal article" date="2021" name="Sci. Rep.">
        <title>The distribution of antibiotic resistance genes in chicken gut microbiota commensals.</title>
        <authorList>
            <person name="Juricova H."/>
            <person name="Matiasovicova J."/>
            <person name="Kubasova T."/>
            <person name="Cejkova D."/>
            <person name="Rychlik I."/>
        </authorList>
    </citation>
    <scope>NUCLEOTIDE SEQUENCE [LARGE SCALE GENOMIC DNA]</scope>
    <source>
        <strain evidence="2 3">An431b</strain>
    </source>
</reference>
<accession>A0ABS2G840</accession>
<dbReference type="InterPro" id="IPR013830">
    <property type="entry name" value="SGNH_hydro"/>
</dbReference>
<dbReference type="InterPro" id="IPR036514">
    <property type="entry name" value="SGNH_hydro_sf"/>
</dbReference>
<gene>
    <name evidence="2" type="ORF">H9X83_01040</name>
</gene>
<dbReference type="RefSeq" id="WP_205132343.1">
    <property type="nucleotide sequence ID" value="NZ_JACSNT010000001.1"/>
</dbReference>
<organism evidence="2 3">
    <name type="scientific">Anaerotignum lactatifermentans</name>
    <dbReference type="NCBI Taxonomy" id="160404"/>
    <lineage>
        <taxon>Bacteria</taxon>
        <taxon>Bacillati</taxon>
        <taxon>Bacillota</taxon>
        <taxon>Clostridia</taxon>
        <taxon>Lachnospirales</taxon>
        <taxon>Anaerotignaceae</taxon>
        <taxon>Anaerotignum</taxon>
    </lineage>
</organism>
<dbReference type="Proteomes" id="UP000729290">
    <property type="component" value="Unassembled WGS sequence"/>
</dbReference>
<dbReference type="SUPFAM" id="SSF52266">
    <property type="entry name" value="SGNH hydrolase"/>
    <property type="match status" value="1"/>
</dbReference>
<evidence type="ECO:0000313" key="3">
    <source>
        <dbReference type="Proteomes" id="UP000729290"/>
    </source>
</evidence>
<evidence type="ECO:0000313" key="2">
    <source>
        <dbReference type="EMBL" id="MBM6876747.1"/>
    </source>
</evidence>
<sequence>MENKKITIVGFGDSLTYGYGVLEDVAYPYRLSMDLPQIFPQIQWDIINSGINGQTTREGLHRLPMSVLKRKPQIVLILFGSNDSALNEGQYRTPYEYEKNLRQIIESILSLSTGNPVFSGRSIPVLMTPPSMVDTDFYPFTTNDRLEHFGEIVKKLAAEYGLPLIDLFSAYQEIKEKADYEACFQYDGIHLSPRGYDILYRLVLTEIKHILTKTKEV</sequence>
<proteinExistence type="predicted"/>
<comment type="caution">
    <text evidence="2">The sequence shown here is derived from an EMBL/GenBank/DDBJ whole genome shotgun (WGS) entry which is preliminary data.</text>
</comment>
<dbReference type="EMBL" id="JACSNV010000001">
    <property type="protein sequence ID" value="MBM6876747.1"/>
    <property type="molecule type" value="Genomic_DNA"/>
</dbReference>
<dbReference type="PANTHER" id="PTHR14209:SF19">
    <property type="entry name" value="ISOAMYL ACETATE-HYDROLYZING ESTERASE 1 HOMOLOG"/>
    <property type="match status" value="1"/>
</dbReference>
<protein>
    <recommendedName>
        <fullName evidence="1">SGNH hydrolase-type esterase domain-containing protein</fullName>
    </recommendedName>
</protein>